<reference evidence="3 4" key="1">
    <citation type="submission" date="2020-04" db="EMBL/GenBank/DDBJ databases">
        <title>Perkinsus chesapeaki whole genome sequence.</title>
        <authorList>
            <person name="Bogema D.R."/>
        </authorList>
    </citation>
    <scope>NUCLEOTIDE SEQUENCE [LARGE SCALE GENOMIC DNA]</scope>
    <source>
        <strain evidence="3">ATCC PRA-425</strain>
    </source>
</reference>
<dbReference type="AlphaFoldDB" id="A0A7J6MXZ6"/>
<proteinExistence type="predicted"/>
<evidence type="ECO:0000313" key="3">
    <source>
        <dbReference type="EMBL" id="KAF4676485.1"/>
    </source>
</evidence>
<comment type="caution">
    <text evidence="3">The sequence shown here is derived from an EMBL/GenBank/DDBJ whole genome shotgun (WGS) entry which is preliminary data.</text>
</comment>
<feature type="coiled-coil region" evidence="1">
    <location>
        <begin position="1140"/>
        <end position="1185"/>
    </location>
</feature>
<name>A0A7J6MXZ6_PERCH</name>
<protein>
    <submittedName>
        <fullName evidence="3">Uncharacterized protein</fullName>
    </submittedName>
</protein>
<dbReference type="EMBL" id="JAAPAO010000034">
    <property type="protein sequence ID" value="KAF4676485.1"/>
    <property type="molecule type" value="Genomic_DNA"/>
</dbReference>
<dbReference type="OrthoDB" id="551281at2759"/>
<sequence>MTRSSVMVRSTGDQVREGEDSSSRAVGTASLLGDGRRWRRSFINHSEVSTRSSSSLKGFADDARLRRRSPKMSPSEGGNDSFVLAREQVKINNALTNPKASVADLIKVAKTNRHMFNTVNWATLFHRLARFHAKEAATSYGPEIKALLQQCRLEEDCSCQHLANLSWAMAKLRIVDMNLLRTVVEKALAMSHLMNPPDVTNLCWSLAKARTFLDDPAELHELKDIVNEMFSYVVDKIHFGASSFLKDFKPVELSSVMWATATVRDISAPVAEVFPDICDITSSYCVAHLPVDTFPPASLASLAWALSVGRDEAQKSLTSSPRTSFRSLSVLMTRSSEYLHSRSRLMFKLKAKDLAQLLWAIVGSGVVHEEFQEKAYHSIELVMRTSQKPLDASAVPGLFRSCATAIRLGPTVGKGKPIVKPSGCHGRNSCSSVSTAATETEAWSPMSLHLFEKLVSALADAKLTDCTAEDKDYLPGSLNALMAHFKITFTDHKSCFHKCIWLTKLLNEDFLASKGSGWSPSGVLGLVELDAKMDVNSCAVLETFNLHATHIIEGHAKEVEDCVELLNLADSRGFDISRQTLDSIVLLVRATKASPILHRASLVRLAFLATFSALNTYPVLPIGLLEPFSSPFASVKGTGKNAIEDDAILSMLACALSHSESSAVLEMLAGALCELVKSKDERAWSDLHTVAIVQGLRRVSPQMLPSFVEANLVPISQGLDHLTKSHSPTLRVLAGCTLDIVIQIVGSGNPSTFESAGLLVNVRTTSLPMQARLLLHPSFSQTSSSTRLPLVAALWLSKGKEELIMNHTLTRQSDESVFVSSQEEFGDSSAHNDQAAVAGLVSWLWELKEDSKKQWQSISDRLASLEATVCKISQSQHNASDDMARIIKSKQEDASLDSMAGKAIAAAVDSRLTRVELKLSEMSHSGDENELREDWLLALVEGKVQRRLDDCALIQQIEQLKDRQTATEEGLDKSREASNLFSESIRASLKQCNTAVSGLQRELSRTKRLVQMAGLPQGRDSGSVQLNRSFTGSECSGDGVYLTQRSLLASSEFIKLVDNAVLKQVKMRMEKSKVESDTRAAEIQRELKVIDHKVAIVTRKVDQSCRATEALQAGMHGEQEAMMMKMREVIDATSKPTSIAREVENRVQNAIRKVQEEMAVMRVKASQLKEDIEKISSEIGDSRKQSDLEERFKLLEENIATSLRVNYGPLIVEDQYTVEVSNGS</sequence>
<evidence type="ECO:0000313" key="4">
    <source>
        <dbReference type="Proteomes" id="UP000591131"/>
    </source>
</evidence>
<accession>A0A7J6MXZ6</accession>
<feature type="compositionally biased region" description="Polar residues" evidence="2">
    <location>
        <begin position="1"/>
        <end position="13"/>
    </location>
</feature>
<keyword evidence="1" id="KW-0175">Coiled coil</keyword>
<feature type="region of interest" description="Disordered" evidence="2">
    <location>
        <begin position="1"/>
        <end position="30"/>
    </location>
</feature>
<organism evidence="3 4">
    <name type="scientific">Perkinsus chesapeaki</name>
    <name type="common">Clam parasite</name>
    <name type="synonym">Perkinsus andrewsi</name>
    <dbReference type="NCBI Taxonomy" id="330153"/>
    <lineage>
        <taxon>Eukaryota</taxon>
        <taxon>Sar</taxon>
        <taxon>Alveolata</taxon>
        <taxon>Perkinsozoa</taxon>
        <taxon>Perkinsea</taxon>
        <taxon>Perkinsida</taxon>
        <taxon>Perkinsidae</taxon>
        <taxon>Perkinsus</taxon>
    </lineage>
</organism>
<feature type="region of interest" description="Disordered" evidence="2">
    <location>
        <begin position="53"/>
        <end position="79"/>
    </location>
</feature>
<gene>
    <name evidence="3" type="ORF">FOL47_006123</name>
</gene>
<keyword evidence="4" id="KW-1185">Reference proteome</keyword>
<evidence type="ECO:0000256" key="2">
    <source>
        <dbReference type="SAM" id="MobiDB-lite"/>
    </source>
</evidence>
<dbReference type="Proteomes" id="UP000591131">
    <property type="component" value="Unassembled WGS sequence"/>
</dbReference>
<evidence type="ECO:0000256" key="1">
    <source>
        <dbReference type="SAM" id="Coils"/>
    </source>
</evidence>